<keyword evidence="5" id="KW-1185">Reference proteome</keyword>
<evidence type="ECO:0000313" key="4">
    <source>
        <dbReference type="EMBL" id="KAJ3615810.1"/>
    </source>
</evidence>
<dbReference type="Proteomes" id="UP001168821">
    <property type="component" value="Unassembled WGS sequence"/>
</dbReference>
<dbReference type="CDD" id="cd02440">
    <property type="entry name" value="AdoMet_MTases"/>
    <property type="match status" value="1"/>
</dbReference>
<keyword evidence="3" id="KW-0808">Transferase</keyword>
<dbReference type="EMBL" id="JALNTZ010003886">
    <property type="protein sequence ID" value="KAJ3615810.1"/>
    <property type="molecule type" value="Genomic_DNA"/>
</dbReference>
<dbReference type="PANTHER" id="PTHR31760">
    <property type="entry name" value="S-ADENOSYL-L-METHIONINE-DEPENDENT METHYLTRANSFERASES SUPERFAMILY PROTEIN"/>
    <property type="match status" value="1"/>
</dbReference>
<dbReference type="Gene3D" id="3.40.50.150">
    <property type="entry name" value="Vaccinia Virus protein VP39"/>
    <property type="match status" value="1"/>
</dbReference>
<dbReference type="PANTHER" id="PTHR31760:SF0">
    <property type="entry name" value="S-ADENOSYL-L-METHIONINE-DEPENDENT METHYLTRANSFERASES SUPERFAMILY PROTEIN"/>
    <property type="match status" value="1"/>
</dbReference>
<dbReference type="InterPro" id="IPR029063">
    <property type="entry name" value="SAM-dependent_MTases_sf"/>
</dbReference>
<dbReference type="PIRSF" id="PIRSF003078">
    <property type="entry name" value="GidB"/>
    <property type="match status" value="1"/>
</dbReference>
<evidence type="ECO:0000256" key="2">
    <source>
        <dbReference type="ARBA" id="ARBA00022552"/>
    </source>
</evidence>
<keyword evidence="2" id="KW-0698">rRNA processing</keyword>
<evidence type="ECO:0008006" key="6">
    <source>
        <dbReference type="Google" id="ProtNLM"/>
    </source>
</evidence>
<sequence>MCNEFEITNQSICDIGTGPGVPGIILKIIFPEIRLTLVESNAKKTSFLKKVIDKLNLSNVEVVTDRAEIYSVNFKETQDLIVSRAMAALNVLLEVGVQALKVGGTFIGLKSQKLEEEMSDLNGKESLIGLKFDHIQDISEELLGIRKNIFYTKTKVTSDKYPRMYSQIKNSPLGK</sequence>
<reference evidence="4" key="1">
    <citation type="journal article" date="2023" name="G3 (Bethesda)">
        <title>Whole genome assemblies of Zophobas morio and Tenebrio molitor.</title>
        <authorList>
            <person name="Kaur S."/>
            <person name="Stinson S.A."/>
            <person name="diCenzo G.C."/>
        </authorList>
    </citation>
    <scope>NUCLEOTIDE SEQUENCE</scope>
    <source>
        <strain evidence="4">QUZm001</strain>
    </source>
</reference>
<dbReference type="InterPro" id="IPR003682">
    <property type="entry name" value="rRNA_ssu_MeTfrase_G"/>
</dbReference>
<dbReference type="AlphaFoldDB" id="A0AA38HGC4"/>
<proteinExistence type="predicted"/>
<dbReference type="GO" id="GO:0005829">
    <property type="term" value="C:cytosol"/>
    <property type="evidence" value="ECO:0007669"/>
    <property type="project" value="TreeGrafter"/>
</dbReference>
<dbReference type="NCBIfam" id="TIGR00138">
    <property type="entry name" value="rsmG_gidB"/>
    <property type="match status" value="1"/>
</dbReference>
<dbReference type="Pfam" id="PF02527">
    <property type="entry name" value="GidB"/>
    <property type="match status" value="1"/>
</dbReference>
<accession>A0AA38HGC4</accession>
<dbReference type="SUPFAM" id="SSF53335">
    <property type="entry name" value="S-adenosyl-L-methionine-dependent methyltransferases"/>
    <property type="match status" value="1"/>
</dbReference>
<keyword evidence="1" id="KW-0963">Cytoplasm</keyword>
<evidence type="ECO:0000256" key="1">
    <source>
        <dbReference type="ARBA" id="ARBA00022490"/>
    </source>
</evidence>
<name>A0AA38HGC4_9CUCU</name>
<protein>
    <recommendedName>
        <fullName evidence="6">Ribosomal RNA small subunit methyltransferase G</fullName>
    </recommendedName>
</protein>
<evidence type="ECO:0000256" key="3">
    <source>
        <dbReference type="ARBA" id="ARBA00022679"/>
    </source>
</evidence>
<organism evidence="4 5">
    <name type="scientific">Zophobas morio</name>
    <dbReference type="NCBI Taxonomy" id="2755281"/>
    <lineage>
        <taxon>Eukaryota</taxon>
        <taxon>Metazoa</taxon>
        <taxon>Ecdysozoa</taxon>
        <taxon>Arthropoda</taxon>
        <taxon>Hexapoda</taxon>
        <taxon>Insecta</taxon>
        <taxon>Pterygota</taxon>
        <taxon>Neoptera</taxon>
        <taxon>Endopterygota</taxon>
        <taxon>Coleoptera</taxon>
        <taxon>Polyphaga</taxon>
        <taxon>Cucujiformia</taxon>
        <taxon>Tenebrionidae</taxon>
        <taxon>Zophobas</taxon>
    </lineage>
</organism>
<comment type="caution">
    <text evidence="4">The sequence shown here is derived from an EMBL/GenBank/DDBJ whole genome shotgun (WGS) entry which is preliminary data.</text>
</comment>
<gene>
    <name evidence="4" type="ORF">Zmor_012283</name>
</gene>
<evidence type="ECO:0000313" key="5">
    <source>
        <dbReference type="Proteomes" id="UP001168821"/>
    </source>
</evidence>
<dbReference type="GO" id="GO:0070043">
    <property type="term" value="F:rRNA (guanine-N7-)-methyltransferase activity"/>
    <property type="evidence" value="ECO:0007669"/>
    <property type="project" value="TreeGrafter"/>
</dbReference>